<sequence>METRPGSGTSIKLSDNGKWSPFVPSQWYMSSLFAKNLPTKQKTGSATSNPMNTSLFCPFASVSLLVYLGVYAFLGQFNPFAGKISDPWGFITSRYGLSAHWLNDNRFGPFYTNPPVWEAFPSRVGSWKKPTLAPSRSSGMI</sequence>
<comment type="caution">
    <text evidence="1">The sequence shown here is derived from an EMBL/GenBank/DDBJ whole genome shotgun (WGS) entry which is preliminary data.</text>
</comment>
<evidence type="ECO:0000313" key="2">
    <source>
        <dbReference type="Proteomes" id="UP001165960"/>
    </source>
</evidence>
<dbReference type="EMBL" id="QTSX02004869">
    <property type="protein sequence ID" value="KAJ9063596.1"/>
    <property type="molecule type" value="Genomic_DNA"/>
</dbReference>
<reference evidence="1" key="1">
    <citation type="submission" date="2022-04" db="EMBL/GenBank/DDBJ databases">
        <title>Genome of the entomopathogenic fungus Entomophthora muscae.</title>
        <authorList>
            <person name="Elya C."/>
            <person name="Lovett B.R."/>
            <person name="Lee E."/>
            <person name="Macias A.M."/>
            <person name="Hajek A.E."/>
            <person name="De Bivort B.L."/>
            <person name="Kasson M.T."/>
            <person name="De Fine Licht H.H."/>
            <person name="Stajich J.E."/>
        </authorList>
    </citation>
    <scope>NUCLEOTIDE SEQUENCE</scope>
    <source>
        <strain evidence="1">Berkeley</strain>
    </source>
</reference>
<accession>A0ACC2SMY5</accession>
<organism evidence="1 2">
    <name type="scientific">Entomophthora muscae</name>
    <dbReference type="NCBI Taxonomy" id="34485"/>
    <lineage>
        <taxon>Eukaryota</taxon>
        <taxon>Fungi</taxon>
        <taxon>Fungi incertae sedis</taxon>
        <taxon>Zoopagomycota</taxon>
        <taxon>Entomophthoromycotina</taxon>
        <taxon>Entomophthoromycetes</taxon>
        <taxon>Entomophthorales</taxon>
        <taxon>Entomophthoraceae</taxon>
        <taxon>Entomophthora</taxon>
    </lineage>
</organism>
<protein>
    <submittedName>
        <fullName evidence="1">Uncharacterized protein</fullName>
    </submittedName>
</protein>
<keyword evidence="2" id="KW-1185">Reference proteome</keyword>
<evidence type="ECO:0000313" key="1">
    <source>
        <dbReference type="EMBL" id="KAJ9063596.1"/>
    </source>
</evidence>
<gene>
    <name evidence="1" type="ORF">DSO57_1039220</name>
</gene>
<name>A0ACC2SMY5_9FUNG</name>
<dbReference type="Proteomes" id="UP001165960">
    <property type="component" value="Unassembled WGS sequence"/>
</dbReference>
<proteinExistence type="predicted"/>